<keyword evidence="10" id="KW-0539">Nucleus</keyword>
<evidence type="ECO:0000256" key="10">
    <source>
        <dbReference type="ARBA" id="ARBA00023242"/>
    </source>
</evidence>
<dbReference type="GO" id="GO:0005634">
    <property type="term" value="C:nucleus"/>
    <property type="evidence" value="ECO:0007669"/>
    <property type="project" value="UniProtKB-SubCell"/>
</dbReference>
<evidence type="ECO:0000256" key="13">
    <source>
        <dbReference type="SAM" id="Phobius"/>
    </source>
</evidence>
<dbReference type="GO" id="GO:0000978">
    <property type="term" value="F:RNA polymerase II cis-regulatory region sequence-specific DNA binding"/>
    <property type="evidence" value="ECO:0007669"/>
    <property type="project" value="TreeGrafter"/>
</dbReference>
<proteinExistence type="predicted"/>
<keyword evidence="8 13" id="KW-0472">Membrane</keyword>
<dbReference type="EMBL" id="JAODUP010000040">
    <property type="protein sequence ID" value="KAK2166333.1"/>
    <property type="molecule type" value="Genomic_DNA"/>
</dbReference>
<dbReference type="GO" id="GO:0000981">
    <property type="term" value="F:DNA-binding transcription factor activity, RNA polymerase II-specific"/>
    <property type="evidence" value="ECO:0007669"/>
    <property type="project" value="TreeGrafter"/>
</dbReference>
<evidence type="ECO:0000256" key="2">
    <source>
        <dbReference type="ARBA" id="ARBA00004477"/>
    </source>
</evidence>
<keyword evidence="4" id="KW-0256">Endoplasmic reticulum</keyword>
<evidence type="ECO:0000256" key="1">
    <source>
        <dbReference type="ARBA" id="ARBA00004123"/>
    </source>
</evidence>
<accession>A0AAD9K977</accession>
<dbReference type="Proteomes" id="UP001208570">
    <property type="component" value="Unassembled WGS sequence"/>
</dbReference>
<dbReference type="Pfam" id="PF00010">
    <property type="entry name" value="HLH"/>
    <property type="match status" value="1"/>
</dbReference>
<dbReference type="PANTHER" id="PTHR46062">
    <property type="entry name" value="STEROL REGULATORY ELEMENT-BINDING PROTEIN"/>
    <property type="match status" value="1"/>
</dbReference>
<dbReference type="AlphaFoldDB" id="A0AAD9K977"/>
<evidence type="ECO:0000256" key="9">
    <source>
        <dbReference type="ARBA" id="ARBA00023163"/>
    </source>
</evidence>
<evidence type="ECO:0000259" key="14">
    <source>
        <dbReference type="PROSITE" id="PS50888"/>
    </source>
</evidence>
<name>A0AAD9K977_9ANNE</name>
<dbReference type="PROSITE" id="PS50888">
    <property type="entry name" value="BHLH"/>
    <property type="match status" value="1"/>
</dbReference>
<keyword evidence="16" id="KW-1185">Reference proteome</keyword>
<evidence type="ECO:0000256" key="8">
    <source>
        <dbReference type="ARBA" id="ARBA00023136"/>
    </source>
</evidence>
<dbReference type="InterPro" id="IPR011598">
    <property type="entry name" value="bHLH_dom"/>
</dbReference>
<dbReference type="Gene3D" id="4.10.280.10">
    <property type="entry name" value="Helix-loop-helix DNA-binding domain"/>
    <property type="match status" value="1"/>
</dbReference>
<evidence type="ECO:0000256" key="5">
    <source>
        <dbReference type="ARBA" id="ARBA00022989"/>
    </source>
</evidence>
<evidence type="ECO:0000313" key="15">
    <source>
        <dbReference type="EMBL" id="KAK2166333.1"/>
    </source>
</evidence>
<evidence type="ECO:0000256" key="6">
    <source>
        <dbReference type="ARBA" id="ARBA00023015"/>
    </source>
</evidence>
<evidence type="ECO:0000313" key="16">
    <source>
        <dbReference type="Proteomes" id="UP001208570"/>
    </source>
</evidence>
<evidence type="ECO:0000256" key="4">
    <source>
        <dbReference type="ARBA" id="ARBA00022824"/>
    </source>
</evidence>
<evidence type="ECO:0000256" key="11">
    <source>
        <dbReference type="SAM" id="Coils"/>
    </source>
</evidence>
<feature type="coiled-coil region" evidence="11">
    <location>
        <begin position="143"/>
        <end position="170"/>
    </location>
</feature>
<feature type="transmembrane region" description="Helical" evidence="13">
    <location>
        <begin position="539"/>
        <end position="558"/>
    </location>
</feature>
<dbReference type="GO" id="GO:0046983">
    <property type="term" value="F:protein dimerization activity"/>
    <property type="evidence" value="ECO:0007669"/>
    <property type="project" value="InterPro"/>
</dbReference>
<keyword evidence="11" id="KW-0175">Coiled coil</keyword>
<reference evidence="15" key="1">
    <citation type="journal article" date="2023" name="Mol. Biol. Evol.">
        <title>Third-Generation Sequencing Reveals the Adaptive Role of the Epigenome in Three Deep-Sea Polychaetes.</title>
        <authorList>
            <person name="Perez M."/>
            <person name="Aroh O."/>
            <person name="Sun Y."/>
            <person name="Lan Y."/>
            <person name="Juniper S.K."/>
            <person name="Young C.R."/>
            <person name="Angers B."/>
            <person name="Qian P.Y."/>
        </authorList>
    </citation>
    <scope>NUCLEOTIDE SEQUENCE</scope>
    <source>
        <strain evidence="15">P08H-3</strain>
    </source>
</reference>
<feature type="domain" description="BHLH" evidence="14">
    <location>
        <begin position="382"/>
        <end position="432"/>
    </location>
</feature>
<dbReference type="CDD" id="cd18921">
    <property type="entry name" value="bHLHzip_SREBP1"/>
    <property type="match status" value="1"/>
</dbReference>
<dbReference type="GO" id="GO:0005789">
    <property type="term" value="C:endoplasmic reticulum membrane"/>
    <property type="evidence" value="ECO:0007669"/>
    <property type="project" value="UniProtKB-SubCell"/>
</dbReference>
<comment type="caution">
    <text evidence="15">The sequence shown here is derived from an EMBL/GenBank/DDBJ whole genome shotgun (WGS) entry which is preliminary data.</text>
</comment>
<feature type="compositionally biased region" description="Low complexity" evidence="12">
    <location>
        <begin position="483"/>
        <end position="492"/>
    </location>
</feature>
<comment type="subcellular location">
    <subcellularLocation>
        <location evidence="2">Endoplasmic reticulum membrane</location>
        <topology evidence="2">Multi-pass membrane protein</topology>
    </subcellularLocation>
    <subcellularLocation>
        <location evidence="1">Nucleus</location>
    </subcellularLocation>
</comment>
<dbReference type="SUPFAM" id="SSF47459">
    <property type="entry name" value="HLH, helix-loop-helix DNA-binding domain"/>
    <property type="match status" value="1"/>
</dbReference>
<evidence type="ECO:0000256" key="12">
    <source>
        <dbReference type="SAM" id="MobiDB-lite"/>
    </source>
</evidence>
<dbReference type="SMART" id="SM00353">
    <property type="entry name" value="HLH"/>
    <property type="match status" value="1"/>
</dbReference>
<evidence type="ECO:0000256" key="3">
    <source>
        <dbReference type="ARBA" id="ARBA00022692"/>
    </source>
</evidence>
<protein>
    <recommendedName>
        <fullName evidence="14">BHLH domain-containing protein</fullName>
    </recommendedName>
</protein>
<keyword evidence="6" id="KW-0805">Transcription regulation</keyword>
<dbReference type="InterPro" id="IPR036638">
    <property type="entry name" value="HLH_DNA-bd_sf"/>
</dbReference>
<gene>
    <name evidence="15" type="ORF">LSH36_40g20000</name>
</gene>
<evidence type="ECO:0000256" key="7">
    <source>
        <dbReference type="ARBA" id="ARBA00023125"/>
    </source>
</evidence>
<dbReference type="PANTHER" id="PTHR46062:SF1">
    <property type="entry name" value="LP12374P"/>
    <property type="match status" value="1"/>
</dbReference>
<keyword evidence="5 13" id="KW-1133">Transmembrane helix</keyword>
<keyword evidence="3 13" id="KW-0812">Transmembrane</keyword>
<keyword evidence="7" id="KW-0238">DNA-binding</keyword>
<sequence length="583" mass="63190">MAEQMNWSMSSDTLQDLGVSLNGTTDPDSGGLVDLDDIVRGFFESDISLSADLQADLFDEQITSVTPLQVKQEEISPIKVDDDLPVEENFDIVNFAAGSALSTDSGSSVAFAPIQQLEQSTAEKKNVEENTAPQPVQPTHLQLAQLLQMQNDSQQQIEALKRRLKETEMKREQQIIGSRPIQLHSQLVQHLAKASIAGNQQQQKSSISQPTQLKLQLTQQSTKPVIPQLKVTQGQVTPLQIQIAGSGSDLKPAQPQTAPAQIIVQHVTSANQLNTQPQQIIIQPQPTVQTNVGQVTVQQLQQLLLQSQVKKEPGTNIVTLTTSPTNGSQSTSPIQAVMTGTGSAAGAIVTTTHIPVQLMDTDKVPIKRISSCNLGSQPPKGEKRTAHNAIEKKYRLSINDKIVELKDLIVGTEAKLNKSSVLKKAIEYIKYLQKTNIKLKQENMLLKKQMAGQSNMKVLLESGTIEIIPGPEFPSPPNSDHGSPSPISSPSSGFESDLSGPDSPLMKEDSPMMTNESSVSMNGNGFEGNLAGMLDRSRLLLSVFMFAFFAFNPFGSLIQSSVQADGRQSFGSGRTLKAMNEGK</sequence>
<keyword evidence="9" id="KW-0804">Transcription</keyword>
<feature type="region of interest" description="Disordered" evidence="12">
    <location>
        <begin position="469"/>
        <end position="519"/>
    </location>
</feature>
<organism evidence="15 16">
    <name type="scientific">Paralvinella palmiformis</name>
    <dbReference type="NCBI Taxonomy" id="53620"/>
    <lineage>
        <taxon>Eukaryota</taxon>
        <taxon>Metazoa</taxon>
        <taxon>Spiralia</taxon>
        <taxon>Lophotrochozoa</taxon>
        <taxon>Annelida</taxon>
        <taxon>Polychaeta</taxon>
        <taxon>Sedentaria</taxon>
        <taxon>Canalipalpata</taxon>
        <taxon>Terebellida</taxon>
        <taxon>Terebelliformia</taxon>
        <taxon>Alvinellidae</taxon>
        <taxon>Paralvinella</taxon>
    </lineage>
</organism>